<dbReference type="CDD" id="cd06225">
    <property type="entry name" value="HAMP"/>
    <property type="match status" value="1"/>
</dbReference>
<feature type="transmembrane region" description="Helical" evidence="12">
    <location>
        <begin position="7"/>
        <end position="31"/>
    </location>
</feature>
<evidence type="ECO:0000256" key="11">
    <source>
        <dbReference type="ARBA" id="ARBA00023136"/>
    </source>
</evidence>
<comment type="caution">
    <text evidence="16">The sequence shown here is derived from an EMBL/GenBank/DDBJ whole genome shotgun (WGS) entry which is preliminary data.</text>
</comment>
<feature type="domain" description="HAMP" evidence="14">
    <location>
        <begin position="65"/>
        <end position="112"/>
    </location>
</feature>
<dbReference type="InterPro" id="IPR003660">
    <property type="entry name" value="HAMP_dom"/>
</dbReference>
<dbReference type="PROSITE" id="PS50885">
    <property type="entry name" value="HAMP"/>
    <property type="match status" value="1"/>
</dbReference>
<dbReference type="InterPro" id="IPR050351">
    <property type="entry name" value="BphY/WalK/GraS-like"/>
</dbReference>
<evidence type="ECO:0000256" key="5">
    <source>
        <dbReference type="ARBA" id="ARBA00022553"/>
    </source>
</evidence>
<evidence type="ECO:0000256" key="10">
    <source>
        <dbReference type="ARBA" id="ARBA00023012"/>
    </source>
</evidence>
<evidence type="ECO:0000256" key="8">
    <source>
        <dbReference type="ARBA" id="ARBA00022777"/>
    </source>
</evidence>
<dbReference type="Pfam" id="PF00672">
    <property type="entry name" value="HAMP"/>
    <property type="match status" value="1"/>
</dbReference>
<dbReference type="EC" id="2.7.13.3" evidence="3"/>
<dbReference type="SMART" id="SM00304">
    <property type="entry name" value="HAMP"/>
    <property type="match status" value="1"/>
</dbReference>
<comment type="subcellular location">
    <subcellularLocation>
        <location evidence="2">Cell membrane</location>
        <topology evidence="2">Multi-pass membrane protein</topology>
    </subcellularLocation>
</comment>
<dbReference type="GO" id="GO:0005524">
    <property type="term" value="F:ATP binding"/>
    <property type="evidence" value="ECO:0007669"/>
    <property type="project" value="UniProtKB-KW"/>
</dbReference>
<dbReference type="InterPro" id="IPR036890">
    <property type="entry name" value="HATPase_C_sf"/>
</dbReference>
<dbReference type="PROSITE" id="PS50109">
    <property type="entry name" value="HIS_KIN"/>
    <property type="match status" value="1"/>
</dbReference>
<dbReference type="Pfam" id="PF02518">
    <property type="entry name" value="HATPase_c"/>
    <property type="match status" value="1"/>
</dbReference>
<feature type="domain" description="Histidine kinase" evidence="13">
    <location>
        <begin position="127"/>
        <end position="344"/>
    </location>
</feature>
<dbReference type="PANTHER" id="PTHR45453">
    <property type="entry name" value="PHOSPHATE REGULON SENSOR PROTEIN PHOR"/>
    <property type="match status" value="1"/>
</dbReference>
<dbReference type="InterPro" id="IPR005467">
    <property type="entry name" value="His_kinase_dom"/>
</dbReference>
<organism evidence="16 17">
    <name type="scientific">Staphylococcus auricularis</name>
    <dbReference type="NCBI Taxonomy" id="29379"/>
    <lineage>
        <taxon>Bacteria</taxon>
        <taxon>Bacillati</taxon>
        <taxon>Bacillota</taxon>
        <taxon>Bacilli</taxon>
        <taxon>Bacillales</taxon>
        <taxon>Staphylococcaceae</taxon>
        <taxon>Staphylococcus</taxon>
    </lineage>
</organism>
<dbReference type="Pfam" id="PF00512">
    <property type="entry name" value="HisKA"/>
    <property type="match status" value="1"/>
</dbReference>
<evidence type="ECO:0000256" key="4">
    <source>
        <dbReference type="ARBA" id="ARBA00022475"/>
    </source>
</evidence>
<dbReference type="InterPro" id="IPR004358">
    <property type="entry name" value="Sig_transdc_His_kin-like_C"/>
</dbReference>
<dbReference type="PRINTS" id="PR00344">
    <property type="entry name" value="BCTRLSENSOR"/>
</dbReference>
<dbReference type="GO" id="GO:0016036">
    <property type="term" value="P:cellular response to phosphate starvation"/>
    <property type="evidence" value="ECO:0007669"/>
    <property type="project" value="TreeGrafter"/>
</dbReference>
<accession>A0AAP8TSL2</accession>
<keyword evidence="8 16" id="KW-0418">Kinase</keyword>
<evidence type="ECO:0000256" key="9">
    <source>
        <dbReference type="ARBA" id="ARBA00022840"/>
    </source>
</evidence>
<keyword evidence="4" id="KW-1003">Cell membrane</keyword>
<dbReference type="GeneID" id="64981203"/>
<reference evidence="16 17" key="1">
    <citation type="submission" date="2017-08" db="EMBL/GenBank/DDBJ databases">
        <title>Draft genome sequences of 64 type strains of genus Staph aureus.</title>
        <authorList>
            <person name="Cole K."/>
            <person name="Golubchik T."/>
            <person name="Russell J."/>
            <person name="Foster D."/>
            <person name="Llewelyn M."/>
            <person name="Wilson D."/>
            <person name="Crook D."/>
            <person name="Paul J."/>
        </authorList>
    </citation>
    <scope>NUCLEOTIDE SEQUENCE [LARGE SCALE GENOMIC DNA]</scope>
    <source>
        <strain evidence="16 17">NCTC 12101</strain>
    </source>
</reference>
<dbReference type="InterPro" id="IPR036097">
    <property type="entry name" value="HisK_dim/P_sf"/>
</dbReference>
<keyword evidence="6" id="KW-0808">Transferase</keyword>
<sequence length="346" mass="39316">MSIRKQLFYSFIGSIVITTLFVFVLYKLMWFDGQQTILLTLCSFVSSMITLTLAIGFTIPTIKKLERLNQQTQDIAQGNYHVDSLDIRTPKELKELNHSFDVMVARIREQLELIQSEQDEKIRLIQNLAHDLKTPLASMRSYTEGLRDGVIRDEKAVTHAYDVLISQSERLANMFDDLTGLMTLSQSTRSISLIHIDQFLVPILDTYQHQLSREQRHLEVDLVPQLHPFYQDQGALERIITNLIDNALKFSPAGSTITIKIDQKEEDQLMMSVTDEGIGIAEAELPHIFERTYRVEHSRNLKTGGSGLGLYIAHTLAEQIGGQLTVESALNVGTTMTLTFPIQQHK</sequence>
<dbReference type="Proteomes" id="UP001171687">
    <property type="component" value="Unassembled WGS sequence"/>
</dbReference>
<dbReference type="SMART" id="SM00388">
    <property type="entry name" value="HisKA"/>
    <property type="match status" value="1"/>
</dbReference>
<evidence type="ECO:0000256" key="7">
    <source>
        <dbReference type="ARBA" id="ARBA00022741"/>
    </source>
</evidence>
<keyword evidence="12" id="KW-0812">Transmembrane</keyword>
<evidence type="ECO:0000259" key="14">
    <source>
        <dbReference type="PROSITE" id="PS50885"/>
    </source>
</evidence>
<dbReference type="Gene3D" id="3.30.565.10">
    <property type="entry name" value="Histidine kinase-like ATPase, C-terminal domain"/>
    <property type="match status" value="1"/>
</dbReference>
<dbReference type="Proteomes" id="UP000242470">
    <property type="component" value="Unassembled WGS sequence"/>
</dbReference>
<dbReference type="CDD" id="cd00075">
    <property type="entry name" value="HATPase"/>
    <property type="match status" value="1"/>
</dbReference>
<keyword evidence="10" id="KW-0902">Two-component regulatory system</keyword>
<comment type="catalytic activity">
    <reaction evidence="1">
        <text>ATP + protein L-histidine = ADP + protein N-phospho-L-histidine.</text>
        <dbReference type="EC" id="2.7.13.3"/>
    </reaction>
</comment>
<dbReference type="Gene3D" id="1.10.287.130">
    <property type="match status" value="1"/>
</dbReference>
<evidence type="ECO:0000313" key="16">
    <source>
        <dbReference type="EMBL" id="PNZ66292.1"/>
    </source>
</evidence>
<dbReference type="CDD" id="cd00082">
    <property type="entry name" value="HisKA"/>
    <property type="match status" value="1"/>
</dbReference>
<dbReference type="RefSeq" id="WP_059107848.1">
    <property type="nucleotide sequence ID" value="NZ_AP024589.1"/>
</dbReference>
<name>A0AAP8TSL2_9STAP</name>
<dbReference type="InterPro" id="IPR003661">
    <property type="entry name" value="HisK_dim/P_dom"/>
</dbReference>
<keyword evidence="9" id="KW-0067">ATP-binding</keyword>
<evidence type="ECO:0000256" key="12">
    <source>
        <dbReference type="SAM" id="Phobius"/>
    </source>
</evidence>
<dbReference type="SUPFAM" id="SSF158472">
    <property type="entry name" value="HAMP domain-like"/>
    <property type="match status" value="1"/>
</dbReference>
<dbReference type="GO" id="GO:0004721">
    <property type="term" value="F:phosphoprotein phosphatase activity"/>
    <property type="evidence" value="ECO:0007669"/>
    <property type="project" value="TreeGrafter"/>
</dbReference>
<dbReference type="Gene3D" id="6.10.340.10">
    <property type="match status" value="1"/>
</dbReference>
<reference evidence="15" key="2">
    <citation type="submission" date="2023-07" db="EMBL/GenBank/DDBJ databases">
        <title>Evaluation of the beneficial properties of pineapple isolates.</title>
        <authorList>
            <person name="Adefiranye O."/>
        </authorList>
    </citation>
    <scope>NUCLEOTIDE SEQUENCE</scope>
    <source>
        <strain evidence="15">PAPLE_T1</strain>
    </source>
</reference>
<dbReference type="SUPFAM" id="SSF55874">
    <property type="entry name" value="ATPase domain of HSP90 chaperone/DNA topoisomerase II/histidine kinase"/>
    <property type="match status" value="1"/>
</dbReference>
<evidence type="ECO:0000256" key="3">
    <source>
        <dbReference type="ARBA" id="ARBA00012438"/>
    </source>
</evidence>
<keyword evidence="5" id="KW-0597">Phosphoprotein</keyword>
<dbReference type="SUPFAM" id="SSF47384">
    <property type="entry name" value="Homodimeric domain of signal transducing histidine kinase"/>
    <property type="match status" value="1"/>
</dbReference>
<dbReference type="FunFam" id="3.30.565.10:FF:000006">
    <property type="entry name" value="Sensor histidine kinase WalK"/>
    <property type="match status" value="1"/>
</dbReference>
<keyword evidence="11 12" id="KW-0472">Membrane</keyword>
<proteinExistence type="predicted"/>
<protein>
    <recommendedName>
        <fullName evidence="3">histidine kinase</fullName>
        <ecNumber evidence="3">2.7.13.3</ecNumber>
    </recommendedName>
</protein>
<keyword evidence="12" id="KW-1133">Transmembrane helix</keyword>
<dbReference type="PANTHER" id="PTHR45453:SF1">
    <property type="entry name" value="PHOSPHATE REGULON SENSOR PROTEIN PHOR"/>
    <property type="match status" value="1"/>
</dbReference>
<evidence type="ECO:0000313" key="15">
    <source>
        <dbReference type="EMBL" id="MDN4533267.1"/>
    </source>
</evidence>
<feature type="transmembrane region" description="Helical" evidence="12">
    <location>
        <begin position="37"/>
        <end position="59"/>
    </location>
</feature>
<keyword evidence="7" id="KW-0547">Nucleotide-binding</keyword>
<evidence type="ECO:0000256" key="2">
    <source>
        <dbReference type="ARBA" id="ARBA00004651"/>
    </source>
</evidence>
<dbReference type="EMBL" id="JAUHQC010000010">
    <property type="protein sequence ID" value="MDN4533267.1"/>
    <property type="molecule type" value="Genomic_DNA"/>
</dbReference>
<evidence type="ECO:0000313" key="17">
    <source>
        <dbReference type="Proteomes" id="UP000242470"/>
    </source>
</evidence>
<evidence type="ECO:0000259" key="13">
    <source>
        <dbReference type="PROSITE" id="PS50109"/>
    </source>
</evidence>
<dbReference type="GO" id="GO:0000155">
    <property type="term" value="F:phosphorelay sensor kinase activity"/>
    <property type="evidence" value="ECO:0007669"/>
    <property type="project" value="InterPro"/>
</dbReference>
<evidence type="ECO:0000256" key="6">
    <source>
        <dbReference type="ARBA" id="ARBA00022679"/>
    </source>
</evidence>
<dbReference type="AlphaFoldDB" id="A0AAP8TSL2"/>
<dbReference type="EMBL" id="PPQW01000068">
    <property type="protein sequence ID" value="PNZ66292.1"/>
    <property type="molecule type" value="Genomic_DNA"/>
</dbReference>
<evidence type="ECO:0000256" key="1">
    <source>
        <dbReference type="ARBA" id="ARBA00000085"/>
    </source>
</evidence>
<dbReference type="GO" id="GO:0005886">
    <property type="term" value="C:plasma membrane"/>
    <property type="evidence" value="ECO:0007669"/>
    <property type="project" value="UniProtKB-SubCell"/>
</dbReference>
<dbReference type="SMART" id="SM00387">
    <property type="entry name" value="HATPase_c"/>
    <property type="match status" value="1"/>
</dbReference>
<gene>
    <name evidence="16" type="ORF">CD158_08845</name>
    <name evidence="15" type="ORF">QYH67_06760</name>
</gene>
<dbReference type="InterPro" id="IPR003594">
    <property type="entry name" value="HATPase_dom"/>
</dbReference>